<dbReference type="FunFam" id="1.25.40.280:FF:000005">
    <property type="entry name" value="pH-response regulator protein palC"/>
    <property type="match status" value="1"/>
</dbReference>
<comment type="similarity">
    <text evidence="1">Belongs to the palC family.</text>
</comment>
<protein>
    <recommendedName>
        <fullName evidence="2">pH-response regulator protein palC</fullName>
    </recommendedName>
</protein>
<comment type="caution">
    <text evidence="5">The sequence shown here is derived from an EMBL/GenBank/DDBJ whole genome shotgun (WGS) entry which is preliminary data.</text>
</comment>
<feature type="region of interest" description="Disordered" evidence="3">
    <location>
        <begin position="420"/>
        <end position="467"/>
    </location>
</feature>
<dbReference type="InterPro" id="IPR004328">
    <property type="entry name" value="BRO1_dom"/>
</dbReference>
<evidence type="ECO:0000313" key="5">
    <source>
        <dbReference type="EMBL" id="TGO56151.1"/>
    </source>
</evidence>
<dbReference type="SMART" id="SM01041">
    <property type="entry name" value="BRO1"/>
    <property type="match status" value="1"/>
</dbReference>
<evidence type="ECO:0000256" key="1">
    <source>
        <dbReference type="ARBA" id="ARBA00010997"/>
    </source>
</evidence>
<proteinExistence type="inferred from homology"/>
<organism evidence="5 6">
    <name type="scientific">Botryotinia narcissicola</name>
    <dbReference type="NCBI Taxonomy" id="278944"/>
    <lineage>
        <taxon>Eukaryota</taxon>
        <taxon>Fungi</taxon>
        <taxon>Dikarya</taxon>
        <taxon>Ascomycota</taxon>
        <taxon>Pezizomycotina</taxon>
        <taxon>Leotiomycetes</taxon>
        <taxon>Helotiales</taxon>
        <taxon>Sclerotiniaceae</taxon>
        <taxon>Botryotinia</taxon>
    </lineage>
</organism>
<dbReference type="PROSITE" id="PS51180">
    <property type="entry name" value="BRO1"/>
    <property type="match status" value="1"/>
</dbReference>
<dbReference type="InterPro" id="IPR037505">
    <property type="entry name" value="pH-resp_palC"/>
</dbReference>
<dbReference type="GO" id="GO:0005886">
    <property type="term" value="C:plasma membrane"/>
    <property type="evidence" value="ECO:0007669"/>
    <property type="project" value="TreeGrafter"/>
</dbReference>
<dbReference type="PANTHER" id="PTHR40463:SF1">
    <property type="entry name" value="PH-RESPONSE REGULATOR PROTEIN PALC"/>
    <property type="match status" value="1"/>
</dbReference>
<dbReference type="CDD" id="cd09245">
    <property type="entry name" value="BRO1_UmRIM23-like"/>
    <property type="match status" value="1"/>
</dbReference>
<evidence type="ECO:0000256" key="2">
    <source>
        <dbReference type="ARBA" id="ARBA00022193"/>
    </source>
</evidence>
<dbReference type="AlphaFoldDB" id="A0A4Z1I3K8"/>
<name>A0A4Z1I3K8_9HELO</name>
<keyword evidence="6" id="KW-1185">Reference proteome</keyword>
<dbReference type="InterPro" id="IPR038499">
    <property type="entry name" value="BRO1_sf"/>
</dbReference>
<accession>A0A4Z1I3K8</accession>
<reference evidence="5 6" key="1">
    <citation type="submission" date="2017-12" db="EMBL/GenBank/DDBJ databases">
        <title>Comparative genomics of Botrytis spp.</title>
        <authorList>
            <person name="Valero-Jimenez C.A."/>
            <person name="Tapia P."/>
            <person name="Veloso J."/>
            <person name="Silva-Moreno E."/>
            <person name="Staats M."/>
            <person name="Valdes J.H."/>
            <person name="Van Kan J.A.L."/>
        </authorList>
    </citation>
    <scope>NUCLEOTIDE SEQUENCE [LARGE SCALE GENOMIC DNA]</scope>
    <source>
        <strain evidence="5 6">MUCL2120</strain>
    </source>
</reference>
<gene>
    <name evidence="5" type="ORF">BOTNAR_0229g00170</name>
</gene>
<evidence type="ECO:0000259" key="4">
    <source>
        <dbReference type="PROSITE" id="PS51180"/>
    </source>
</evidence>
<dbReference type="OrthoDB" id="10266451at2759"/>
<dbReference type="Proteomes" id="UP000297452">
    <property type="component" value="Unassembled WGS sequence"/>
</dbReference>
<dbReference type="STRING" id="278944.A0A4Z1I3K8"/>
<dbReference type="Gene3D" id="1.25.40.280">
    <property type="entry name" value="alix/aip1 like domains"/>
    <property type="match status" value="1"/>
</dbReference>
<evidence type="ECO:0000256" key="3">
    <source>
        <dbReference type="SAM" id="MobiDB-lite"/>
    </source>
</evidence>
<dbReference type="PANTHER" id="PTHR40463">
    <property type="entry name" value="PH-RESPONSE REGULATOR PROTEIN PALC"/>
    <property type="match status" value="1"/>
</dbReference>
<feature type="domain" description="BRO1" evidence="4">
    <location>
        <begin position="1"/>
        <end position="262"/>
    </location>
</feature>
<dbReference type="GO" id="GO:0071467">
    <property type="term" value="P:cellular response to pH"/>
    <property type="evidence" value="ECO:0007669"/>
    <property type="project" value="InterPro"/>
</dbReference>
<feature type="compositionally biased region" description="Acidic residues" evidence="3">
    <location>
        <begin position="447"/>
        <end position="457"/>
    </location>
</feature>
<sequence>MPFPLELPTTSSFSFSSYFSSDSHPSLPLAASTYRGVLRDVLKKHKRLSPSQQSSNLSSILQALNNYIPYLLAIDSGISSQFDPGAEHIDIILTSTPTLEWRPTLSDPPIPGREIPRLKIQSLEYEIYFVLSTLAYTHVLLSRSSLHPLYSSATASPSPEQRTSCIKAATEQLLVAGSIHNYLFSRSTSLTSPPPCPDISNPVFRALSSLALAESTLLAVLKDDPYPAAVQQDRNKNDKEWMIKAPEMPKVRAHLFARLCLAAADHAGNAVAMLGGMGNGGKGKVDAELLKYVEDLRRVGRGKACRFFGVDAELGGKTGDGIGWLRAGLSELGVLVGDDGKKSSGMGFGRLRKEWIEKREDCRVEKGKDWGGDAGKAEEGRVLEILEKKWVKMNDTIGTLLVPSIGTLISALPSGREMHTLKSYNPPSLENPVLESMRAPPDRADTYEEDNSSDEDNNGTPVGAFPGIKGDYAGNANYF</sequence>
<dbReference type="EMBL" id="PQXJ01000229">
    <property type="protein sequence ID" value="TGO56151.1"/>
    <property type="molecule type" value="Genomic_DNA"/>
</dbReference>
<evidence type="ECO:0000313" key="6">
    <source>
        <dbReference type="Proteomes" id="UP000297452"/>
    </source>
</evidence>